<evidence type="ECO:0000313" key="1">
    <source>
        <dbReference type="EMBL" id="QTN36622.1"/>
    </source>
</evidence>
<dbReference type="KEGG" id="cact:HZ995_03620"/>
<gene>
    <name evidence="1" type="ORF">HZ995_03620</name>
</gene>
<dbReference type="EMBL" id="CP060010">
    <property type="protein sequence ID" value="QTN36622.1"/>
    <property type="molecule type" value="Genomic_DNA"/>
</dbReference>
<sequence>MRDHADITLFEKLGYTPSRVIRVFGMRRSGNHALINWLMRNAPEVSVFMNNCAPGKCPADTAKALEIGELGLPLSEASVAEYCAEVDDGGVLIISYEDFMPDPHEPLAAVTKGLPDDVECLDLVLFRGFMNWSASLLRKLQNNDVHDMFSRLRTMINAMDRYTEGLELVQETPARIRPVSYDRWVSRAKYRASILRALGFEQKDNSLGAVQPYGGGSSFQKDVKAAKDLAPHERWHLMVNDAEYQLLLLTASQHDELVELMDDLMPQDAALLKGYLAQARFPYHVQLAEGDET</sequence>
<dbReference type="Proteomes" id="UP000665026">
    <property type="component" value="Chromosome"/>
</dbReference>
<protein>
    <submittedName>
        <fullName evidence="1">Uncharacterized protein</fullName>
    </submittedName>
</protein>
<proteinExistence type="predicted"/>
<accession>A0A975ERQ6</accession>
<dbReference type="AlphaFoldDB" id="A0A975ERQ6"/>
<organism evidence="1 2">
    <name type="scientific">Cognatishimia activa</name>
    <dbReference type="NCBI Taxonomy" id="1715691"/>
    <lineage>
        <taxon>Bacteria</taxon>
        <taxon>Pseudomonadati</taxon>
        <taxon>Pseudomonadota</taxon>
        <taxon>Alphaproteobacteria</taxon>
        <taxon>Rhodobacterales</taxon>
        <taxon>Paracoccaceae</taxon>
        <taxon>Cognatishimia</taxon>
    </lineage>
</organism>
<dbReference type="RefSeq" id="WP_209357321.1">
    <property type="nucleotide sequence ID" value="NZ_CP060010.1"/>
</dbReference>
<evidence type="ECO:0000313" key="2">
    <source>
        <dbReference type="Proteomes" id="UP000665026"/>
    </source>
</evidence>
<reference evidence="1" key="1">
    <citation type="submission" date="2020-07" db="EMBL/GenBank/DDBJ databases">
        <title>Genome sequences of bacteria associated with the marine, planktonic diatom Thalassiosira profunda strain ECT2AJA-044.</title>
        <authorList>
            <person name="Gargas C.B."/>
            <person name="Roberts W.R."/>
            <person name="Alverson A.J."/>
        </authorList>
    </citation>
    <scope>NUCLEOTIDE SEQUENCE</scope>
    <source>
        <strain evidence="1">ECT2AJA-044</strain>
    </source>
</reference>
<name>A0A975ERQ6_9RHOB</name>